<dbReference type="AlphaFoldDB" id="A0A7Y7B1B7"/>
<organism evidence="2 3">
    <name type="scientific">Streptomyces morookaense</name>
    <name type="common">Streptoverticillium morookaense</name>
    <dbReference type="NCBI Taxonomy" id="1970"/>
    <lineage>
        <taxon>Bacteria</taxon>
        <taxon>Bacillati</taxon>
        <taxon>Actinomycetota</taxon>
        <taxon>Actinomycetes</taxon>
        <taxon>Kitasatosporales</taxon>
        <taxon>Streptomycetaceae</taxon>
        <taxon>Streptomyces</taxon>
    </lineage>
</organism>
<evidence type="ECO:0000259" key="1">
    <source>
        <dbReference type="Pfam" id="PF05685"/>
    </source>
</evidence>
<name>A0A7Y7B1B7_STRMO</name>
<dbReference type="Gene3D" id="3.90.1570.10">
    <property type="entry name" value="tt1808, chain A"/>
    <property type="match status" value="1"/>
</dbReference>
<proteinExistence type="predicted"/>
<gene>
    <name evidence="2" type="ORF">HG542_06040</name>
</gene>
<dbReference type="SUPFAM" id="SSF52980">
    <property type="entry name" value="Restriction endonuclease-like"/>
    <property type="match status" value="1"/>
</dbReference>
<comment type="caution">
    <text evidence="2">The sequence shown here is derived from an EMBL/GenBank/DDBJ whole genome shotgun (WGS) entry which is preliminary data.</text>
</comment>
<keyword evidence="2" id="KW-0378">Hydrolase</keyword>
<accession>A0A7Y7B1B7</accession>
<keyword evidence="3" id="KW-1185">Reference proteome</keyword>
<protein>
    <submittedName>
        <fullName evidence="2">Uma2 family endonuclease</fullName>
    </submittedName>
</protein>
<reference evidence="2 3" key="1">
    <citation type="submission" date="2020-04" db="EMBL/GenBank/DDBJ databases">
        <title>Draft Genome Sequence of Streptomyces morookaense DSM 40503, an 8-azaguanine-producing strain.</title>
        <authorList>
            <person name="Qi J."/>
            <person name="Gao J.-M."/>
        </authorList>
    </citation>
    <scope>NUCLEOTIDE SEQUENCE [LARGE SCALE GENOMIC DNA]</scope>
    <source>
        <strain evidence="2 3">DSM 40503</strain>
    </source>
</reference>
<dbReference type="InterPro" id="IPR012296">
    <property type="entry name" value="Nuclease_put_TT1808"/>
</dbReference>
<keyword evidence="2" id="KW-0540">Nuclease</keyword>
<evidence type="ECO:0000313" key="2">
    <source>
        <dbReference type="EMBL" id="NVK77218.1"/>
    </source>
</evidence>
<sequence length="186" mass="20422">MSVQPYQPADPADLERALKIAVQHVAGDRAEIIEGVIQPVSPTWGDEGVAESIRDQIHARVRELGCRTGSGNIDLPGTPNWYVPDLAVVPREVMAKDAPSILPDQSLLIVEVTSPSDGDTDRVTKRRRYAQFGAPLYLLVDRQDETWTLYSAPGALGYEHAEGPHPFGTPLRLPEPFELVLDTGEF</sequence>
<dbReference type="RefSeq" id="WP_171079006.1">
    <property type="nucleotide sequence ID" value="NZ_BNBU01000002.1"/>
</dbReference>
<feature type="domain" description="Putative restriction endonuclease" evidence="1">
    <location>
        <begin position="26"/>
        <end position="180"/>
    </location>
</feature>
<dbReference type="PANTHER" id="PTHR34107">
    <property type="entry name" value="SLL0198 PROTEIN-RELATED"/>
    <property type="match status" value="1"/>
</dbReference>
<dbReference type="Proteomes" id="UP000587462">
    <property type="component" value="Unassembled WGS sequence"/>
</dbReference>
<dbReference type="InterPro" id="IPR011335">
    <property type="entry name" value="Restrct_endonuc-II-like"/>
</dbReference>
<evidence type="ECO:0000313" key="3">
    <source>
        <dbReference type="Proteomes" id="UP000587462"/>
    </source>
</evidence>
<dbReference type="Pfam" id="PF05685">
    <property type="entry name" value="Uma2"/>
    <property type="match status" value="1"/>
</dbReference>
<dbReference type="InterPro" id="IPR008538">
    <property type="entry name" value="Uma2"/>
</dbReference>
<dbReference type="PANTHER" id="PTHR34107:SF2">
    <property type="entry name" value="SLL0888 PROTEIN"/>
    <property type="match status" value="1"/>
</dbReference>
<dbReference type="CDD" id="cd06260">
    <property type="entry name" value="DUF820-like"/>
    <property type="match status" value="1"/>
</dbReference>
<keyword evidence="2" id="KW-0255">Endonuclease</keyword>
<dbReference type="EMBL" id="JABBXF010000010">
    <property type="protein sequence ID" value="NVK77218.1"/>
    <property type="molecule type" value="Genomic_DNA"/>
</dbReference>
<dbReference type="GO" id="GO:0004519">
    <property type="term" value="F:endonuclease activity"/>
    <property type="evidence" value="ECO:0007669"/>
    <property type="project" value="UniProtKB-KW"/>
</dbReference>